<dbReference type="PROSITE" id="PS00336">
    <property type="entry name" value="BETA_LACTAMASE_C"/>
    <property type="match status" value="1"/>
</dbReference>
<comment type="similarity">
    <text evidence="2 5">Belongs to the class-C beta-lactamase family.</text>
</comment>
<evidence type="ECO:0000256" key="5">
    <source>
        <dbReference type="RuleBase" id="RU361140"/>
    </source>
</evidence>
<accession>A0ABS5WGQ7</accession>
<comment type="caution">
    <text evidence="7">The sequence shown here is derived from an EMBL/GenBank/DDBJ whole genome shotgun (WGS) entry which is preliminary data.</text>
</comment>
<dbReference type="Gene3D" id="3.40.710.10">
    <property type="entry name" value="DD-peptidase/beta-lactamase superfamily"/>
    <property type="match status" value="1"/>
</dbReference>
<dbReference type="InterPro" id="IPR012338">
    <property type="entry name" value="Beta-lactam/transpept-like"/>
</dbReference>
<keyword evidence="4 5" id="KW-0046">Antibiotic resistance</keyword>
<evidence type="ECO:0000313" key="8">
    <source>
        <dbReference type="Proteomes" id="UP000740413"/>
    </source>
</evidence>
<reference evidence="8" key="2">
    <citation type="submission" date="2023-07" db="EMBL/GenBank/DDBJ databases">
        <title>Zobellia barbeyronii sp. nov., a new marine flavobacterium, isolated from green and red algae.</title>
        <authorList>
            <person name="Nedashkovskaya O.I."/>
            <person name="Otstavnykh N."/>
            <person name="Zhukova N."/>
            <person name="Guzev K."/>
            <person name="Chausova V."/>
            <person name="Tekutyeva L."/>
            <person name="Mikhailov V."/>
            <person name="Isaeva M."/>
        </authorList>
    </citation>
    <scope>NUCLEOTIDE SEQUENCE [LARGE SCALE GENOMIC DNA]</scope>
    <source>
        <strain evidence="8">KMM 6746</strain>
    </source>
</reference>
<dbReference type="EC" id="3.5.2.6" evidence="5"/>
<evidence type="ECO:0000259" key="6">
    <source>
        <dbReference type="Pfam" id="PF00144"/>
    </source>
</evidence>
<dbReference type="InterPro" id="IPR001586">
    <property type="entry name" value="Beta-lactam_class-C_AS"/>
</dbReference>
<feature type="domain" description="Beta-lactamase-related" evidence="6">
    <location>
        <begin position="45"/>
        <end position="378"/>
    </location>
</feature>
<dbReference type="PANTHER" id="PTHR46825">
    <property type="entry name" value="D-ALANYL-D-ALANINE-CARBOXYPEPTIDASE/ENDOPEPTIDASE AMPH"/>
    <property type="match status" value="1"/>
</dbReference>
<evidence type="ECO:0000313" key="7">
    <source>
        <dbReference type="EMBL" id="MBT2162010.1"/>
    </source>
</evidence>
<keyword evidence="8" id="KW-1185">Reference proteome</keyword>
<protein>
    <recommendedName>
        <fullName evidence="5">Beta-lactamase</fullName>
        <ecNumber evidence="5">3.5.2.6</ecNumber>
    </recommendedName>
</protein>
<dbReference type="InterPro" id="IPR050491">
    <property type="entry name" value="AmpC-like"/>
</dbReference>
<evidence type="ECO:0000256" key="3">
    <source>
        <dbReference type="ARBA" id="ARBA00022801"/>
    </source>
</evidence>
<dbReference type="Proteomes" id="UP000740413">
    <property type="component" value="Unassembled WGS sequence"/>
</dbReference>
<comment type="catalytic activity">
    <reaction evidence="1 5">
        <text>a beta-lactam + H2O = a substituted beta-amino acid</text>
        <dbReference type="Rhea" id="RHEA:20401"/>
        <dbReference type="ChEBI" id="CHEBI:15377"/>
        <dbReference type="ChEBI" id="CHEBI:35627"/>
        <dbReference type="ChEBI" id="CHEBI:140347"/>
        <dbReference type="EC" id="3.5.2.6"/>
    </reaction>
</comment>
<proteinExistence type="inferred from homology"/>
<evidence type="ECO:0000256" key="1">
    <source>
        <dbReference type="ARBA" id="ARBA00001526"/>
    </source>
</evidence>
<organism evidence="7 8">
    <name type="scientific">Zobellia barbeyronii</name>
    <dbReference type="NCBI Taxonomy" id="2748009"/>
    <lineage>
        <taxon>Bacteria</taxon>
        <taxon>Pseudomonadati</taxon>
        <taxon>Bacteroidota</taxon>
        <taxon>Flavobacteriia</taxon>
        <taxon>Flavobacteriales</taxon>
        <taxon>Flavobacteriaceae</taxon>
        <taxon>Zobellia</taxon>
    </lineage>
</organism>
<evidence type="ECO:0000256" key="4">
    <source>
        <dbReference type="ARBA" id="ARBA00023251"/>
    </source>
</evidence>
<dbReference type="PANTHER" id="PTHR46825:SF8">
    <property type="entry name" value="BETA-LACTAMASE-RELATED"/>
    <property type="match status" value="1"/>
</dbReference>
<dbReference type="Pfam" id="PF00144">
    <property type="entry name" value="Beta-lactamase"/>
    <property type="match status" value="1"/>
</dbReference>
<sequence>MMTKINCIGLVITFLMVNSCTIKDDIPAELTNNNLSSDIDIAVDNIYNGYKDNLNTIGLSIGILKNGETHFYGYGETKKGSGNIPNQNTFYEIGSISKTFTSILAVNMLLQQDLDIETSIKSYLPEDLPTLNRNGIEVNFKHLLTHTSGLGRMPNNFNKSKDAGKEFADYDERLLYSYIENARLHADPFTQFLYSNVGMGIVGTVLKRNYEMDYGKVLQQELTIPLGLSNTTAYFEDTNIDNWATGYNYKGKETDYWETLNALDGAGVINSTISDLLIYAQANITPPETQLGNAIRITHEVYFKEYETGDYGKSQNCLGWFKFTPTSLPDKSFIQHNGLTGGFNSELLINLENETAITVLFNKAPLNNEGRQAFISELLQLLSE</sequence>
<name>A0ABS5WGQ7_9FLAO</name>
<dbReference type="SUPFAM" id="SSF56601">
    <property type="entry name" value="beta-lactamase/transpeptidase-like"/>
    <property type="match status" value="1"/>
</dbReference>
<gene>
    <name evidence="7" type="ORF">HW347_12100</name>
</gene>
<reference evidence="7 8" key="1">
    <citation type="submission" date="2020-06" db="EMBL/GenBank/DDBJ databases">
        <authorList>
            <person name="Isaeva M.P."/>
            <person name="Chernysheva N.Y."/>
        </authorList>
    </citation>
    <scope>NUCLEOTIDE SEQUENCE [LARGE SCALE GENOMIC DNA]</scope>
    <source>
        <strain evidence="7 8">KMM 6746</strain>
    </source>
</reference>
<evidence type="ECO:0000256" key="2">
    <source>
        <dbReference type="ARBA" id="ARBA00007840"/>
    </source>
</evidence>
<dbReference type="RefSeq" id="WP_214612073.1">
    <property type="nucleotide sequence ID" value="NZ_JACATN010000003.1"/>
</dbReference>
<dbReference type="EMBL" id="JACATN010000003">
    <property type="protein sequence ID" value="MBT2162010.1"/>
    <property type="molecule type" value="Genomic_DNA"/>
</dbReference>
<keyword evidence="3 5" id="KW-0378">Hydrolase</keyword>
<dbReference type="InterPro" id="IPR001466">
    <property type="entry name" value="Beta-lactam-related"/>
</dbReference>